<comment type="caution">
    <text evidence="9">The sequence shown here is derived from an EMBL/GenBank/DDBJ whole genome shotgun (WGS) entry which is preliminary data.</text>
</comment>
<dbReference type="GO" id="GO:0005635">
    <property type="term" value="C:nuclear envelope"/>
    <property type="evidence" value="ECO:0007669"/>
    <property type="project" value="TreeGrafter"/>
</dbReference>
<keyword evidence="5" id="KW-0653">Protein transport</keyword>
<feature type="compositionally biased region" description="Acidic residues" evidence="7">
    <location>
        <begin position="894"/>
        <end position="911"/>
    </location>
</feature>
<dbReference type="InterPro" id="IPR011989">
    <property type="entry name" value="ARM-like"/>
</dbReference>
<evidence type="ECO:0000259" key="8">
    <source>
        <dbReference type="PROSITE" id="PS50166"/>
    </source>
</evidence>
<dbReference type="EMBL" id="BTRK01000001">
    <property type="protein sequence ID" value="GMR32684.1"/>
    <property type="molecule type" value="Genomic_DNA"/>
</dbReference>
<evidence type="ECO:0000256" key="5">
    <source>
        <dbReference type="ARBA" id="ARBA00022927"/>
    </source>
</evidence>
<keyword evidence="4" id="KW-0963">Cytoplasm</keyword>
<dbReference type="PANTHER" id="PTHR10997">
    <property type="entry name" value="IMPORTIN-7, 8, 11"/>
    <property type="match status" value="1"/>
</dbReference>
<comment type="subcellular location">
    <subcellularLocation>
        <location evidence="2">Cytoplasm</location>
    </subcellularLocation>
    <subcellularLocation>
        <location evidence="1">Nucleus</location>
    </subcellularLocation>
</comment>
<dbReference type="Gene3D" id="1.25.10.10">
    <property type="entry name" value="Leucine-rich Repeat Variant"/>
    <property type="match status" value="1"/>
</dbReference>
<feature type="region of interest" description="Disordered" evidence="7">
    <location>
        <begin position="888"/>
        <end position="968"/>
    </location>
</feature>
<dbReference type="SMART" id="SM00913">
    <property type="entry name" value="IBN_N"/>
    <property type="match status" value="1"/>
</dbReference>
<dbReference type="PROSITE" id="PS50166">
    <property type="entry name" value="IMPORTIN_B_NT"/>
    <property type="match status" value="1"/>
</dbReference>
<dbReference type="Pfam" id="PF03810">
    <property type="entry name" value="IBN_N"/>
    <property type="match status" value="1"/>
</dbReference>
<keyword evidence="10" id="KW-1185">Reference proteome</keyword>
<dbReference type="InterPro" id="IPR016024">
    <property type="entry name" value="ARM-type_fold"/>
</dbReference>
<evidence type="ECO:0000256" key="3">
    <source>
        <dbReference type="ARBA" id="ARBA00022448"/>
    </source>
</evidence>
<dbReference type="GO" id="GO:0006606">
    <property type="term" value="P:protein import into nucleus"/>
    <property type="evidence" value="ECO:0007669"/>
    <property type="project" value="TreeGrafter"/>
</dbReference>
<evidence type="ECO:0000313" key="9">
    <source>
        <dbReference type="EMBL" id="GMR32684.1"/>
    </source>
</evidence>
<dbReference type="InterPro" id="IPR001494">
    <property type="entry name" value="Importin-beta_N"/>
</dbReference>
<organism evidence="9 10">
    <name type="scientific">Pristionchus mayeri</name>
    <dbReference type="NCBI Taxonomy" id="1317129"/>
    <lineage>
        <taxon>Eukaryota</taxon>
        <taxon>Metazoa</taxon>
        <taxon>Ecdysozoa</taxon>
        <taxon>Nematoda</taxon>
        <taxon>Chromadorea</taxon>
        <taxon>Rhabditida</taxon>
        <taxon>Rhabditina</taxon>
        <taxon>Diplogasteromorpha</taxon>
        <taxon>Diplogasteroidea</taxon>
        <taxon>Neodiplogasteridae</taxon>
        <taxon>Pristionchus</taxon>
    </lineage>
</organism>
<evidence type="ECO:0000256" key="7">
    <source>
        <dbReference type="SAM" id="MobiDB-lite"/>
    </source>
</evidence>
<dbReference type="AlphaFoldDB" id="A0AAN4Z3Z5"/>
<keyword evidence="3" id="KW-0813">Transport</keyword>
<reference evidence="10" key="1">
    <citation type="submission" date="2022-10" db="EMBL/GenBank/DDBJ databases">
        <title>Genome assembly of Pristionchus species.</title>
        <authorList>
            <person name="Yoshida K."/>
            <person name="Sommer R.J."/>
        </authorList>
    </citation>
    <scope>NUCLEOTIDE SEQUENCE [LARGE SCALE GENOMIC DNA]</scope>
    <source>
        <strain evidence="10">RS5460</strain>
    </source>
</reference>
<sequence>MDGEKLKAALVATTVAEEQKQAEQYLQSHCLPLPGFAPTLLRIIVDPSCDATLAITAVTYFKNSVTKHWKKDEDLSAEEQEQIFVLSDEDKNFVKENIVDAICNTSTLSVRNQLCYAVQTIARCDFPEQWASLPPKLATLLHTDNAAHMLGAFLVLYKLCKIYEYKRSSERKVMLDMMQPLMPILFQRLVHLIPNDADESIFLQKIIIKILYCLTQFSLNLEFLTAEHLDGWLNVCREILAHPCPPTVDVSDPEEAERHEHWRLKKWAAKVLERTFERYGAPGQVESSYAEFAQHFLTTHSIPCVEAFLQQLAARQSGSFVSNRVIHLALSFLTTGVSHAHVWKVIKPHFLSLSEHVIFPLLCHTEDDECMWEDDVEEYIRFKYDIFEDLNNPCNSASSLLVASCKRKDMVQPVLSFIIQILTTRANDPISIDGALRMAGELAAQLTTSKKYRKDCEKLLDAHVINRLTHTSRFVRARAACTLKQFTSCQFNTPRILKAVIDGVVARMLAPDEELPVKVEAALCVQYMLDEQDDKACEFIKPHVAQIIPNVLKLISTTHVEELCGVVDEMMDKFMEEVIPAASLIAAELSDLFLNVIASEQADEMTPTLMSVISTLANILDVVDEHKEIMVAVEGSVLRIVKAVFLTANIDYYDDVLMLVQSLIATQVTVPMWDVFHDIHNAFMTGNNSVIIFADITSVLHSYITTDTEQFLARPERLNCVLEMCKVVIEDMNQGDDNQLAAMKVLEILVLQCGRGVQEAIPLIITLVLQRMHHPFEGLTELQPMCCCVIVACVYMVDAPSIAVLAQLASLTSPPQRGLDIIANQLVLLNNKFEGVHSRKMALLGWCLLLRQNGDQRPSTIAYDPKKVLEQCITLFEGLQKAMKLQAEVKAMDESDSDDDSEGEEEDDEEDMGGKGKKNRHRKMDDDLGDSEDEIDEGTLEYLENLTKARDDSSDDEEGEDGDEAFVEETDTEVYETSMDGEDSPDIFVLFKETMEGFEKAEPTLFAQMVNTLDAETAERLKSLITECGRHAALADSRKLENTGGYQFNMNAPVPSTFNFGGGQ</sequence>
<feature type="domain" description="Importin N-terminal" evidence="8">
    <location>
        <begin position="22"/>
        <end position="104"/>
    </location>
</feature>
<dbReference type="SUPFAM" id="SSF48371">
    <property type="entry name" value="ARM repeat"/>
    <property type="match status" value="1"/>
</dbReference>
<evidence type="ECO:0000256" key="2">
    <source>
        <dbReference type="ARBA" id="ARBA00004496"/>
    </source>
</evidence>
<evidence type="ECO:0000256" key="1">
    <source>
        <dbReference type="ARBA" id="ARBA00004123"/>
    </source>
</evidence>
<protein>
    <recommendedName>
        <fullName evidence="8">Importin N-terminal domain-containing protein</fullName>
    </recommendedName>
</protein>
<dbReference type="Proteomes" id="UP001328107">
    <property type="component" value="Unassembled WGS sequence"/>
</dbReference>
<dbReference type="GO" id="GO:0005829">
    <property type="term" value="C:cytosol"/>
    <property type="evidence" value="ECO:0007669"/>
    <property type="project" value="TreeGrafter"/>
</dbReference>
<evidence type="ECO:0000256" key="6">
    <source>
        <dbReference type="ARBA" id="ARBA00023242"/>
    </source>
</evidence>
<evidence type="ECO:0000313" key="10">
    <source>
        <dbReference type="Proteomes" id="UP001328107"/>
    </source>
</evidence>
<feature type="compositionally biased region" description="Acidic residues" evidence="7">
    <location>
        <begin position="953"/>
        <end position="968"/>
    </location>
</feature>
<dbReference type="PANTHER" id="PTHR10997:SF18">
    <property type="entry name" value="D-IMPORTIN 7_RANBP7"/>
    <property type="match status" value="1"/>
</dbReference>
<gene>
    <name evidence="9" type="ORF">PMAYCL1PPCAC_02879</name>
</gene>
<feature type="compositionally biased region" description="Acidic residues" evidence="7">
    <location>
        <begin position="927"/>
        <end position="939"/>
    </location>
</feature>
<keyword evidence="6" id="KW-0539">Nucleus</keyword>
<name>A0AAN4Z3Z5_9BILA</name>
<proteinExistence type="predicted"/>
<accession>A0AAN4Z3Z5</accession>
<evidence type="ECO:0000256" key="4">
    <source>
        <dbReference type="ARBA" id="ARBA00022490"/>
    </source>
</evidence>
<dbReference type="GO" id="GO:0031267">
    <property type="term" value="F:small GTPase binding"/>
    <property type="evidence" value="ECO:0007669"/>
    <property type="project" value="InterPro"/>
</dbReference>